<feature type="region of interest" description="Disordered" evidence="1">
    <location>
        <begin position="141"/>
        <end position="160"/>
    </location>
</feature>
<name>A0AAP0PDE0_9MAGN</name>
<sequence length="224" mass="24960">MLMTSTLSIIGLAVQLNYFFNRGFSSILLMSSTEDLWEPKVRSCWPEPPLVDFGTFCLISTYGQNFDQPNTPTKVFTKLTHLLPRLCHVTARSSNLVENVTSGHDFHRSSDPRSHISCTCYKPQLQTPTPSHLLQIRRRFSSLRRPPPPPSPVRRLEDRSSALRGPYPAGRWNVEATPCGCPTAAAAAAAAAAANRLFLPRCCSLLAALVVLSHWRESLSPRCW</sequence>
<keyword evidence="3" id="KW-1185">Reference proteome</keyword>
<evidence type="ECO:0000256" key="1">
    <source>
        <dbReference type="SAM" id="MobiDB-lite"/>
    </source>
</evidence>
<evidence type="ECO:0000313" key="3">
    <source>
        <dbReference type="Proteomes" id="UP001419268"/>
    </source>
</evidence>
<dbReference type="Proteomes" id="UP001419268">
    <property type="component" value="Unassembled WGS sequence"/>
</dbReference>
<comment type="caution">
    <text evidence="2">The sequence shown here is derived from an EMBL/GenBank/DDBJ whole genome shotgun (WGS) entry which is preliminary data.</text>
</comment>
<protein>
    <submittedName>
        <fullName evidence="2">Uncharacterized protein</fullName>
    </submittedName>
</protein>
<gene>
    <name evidence="2" type="ORF">Scep_010524</name>
</gene>
<dbReference type="EMBL" id="JBBNAG010000004">
    <property type="protein sequence ID" value="KAK9140843.1"/>
    <property type="molecule type" value="Genomic_DNA"/>
</dbReference>
<accession>A0AAP0PDE0</accession>
<proteinExistence type="predicted"/>
<dbReference type="AlphaFoldDB" id="A0AAP0PDE0"/>
<reference evidence="2 3" key="1">
    <citation type="submission" date="2024-01" db="EMBL/GenBank/DDBJ databases">
        <title>Genome assemblies of Stephania.</title>
        <authorList>
            <person name="Yang L."/>
        </authorList>
    </citation>
    <scope>NUCLEOTIDE SEQUENCE [LARGE SCALE GENOMIC DNA]</scope>
    <source>
        <strain evidence="2">JXDWG</strain>
        <tissue evidence="2">Leaf</tissue>
    </source>
</reference>
<evidence type="ECO:0000313" key="2">
    <source>
        <dbReference type="EMBL" id="KAK9140843.1"/>
    </source>
</evidence>
<organism evidence="2 3">
    <name type="scientific">Stephania cephalantha</name>
    <dbReference type="NCBI Taxonomy" id="152367"/>
    <lineage>
        <taxon>Eukaryota</taxon>
        <taxon>Viridiplantae</taxon>
        <taxon>Streptophyta</taxon>
        <taxon>Embryophyta</taxon>
        <taxon>Tracheophyta</taxon>
        <taxon>Spermatophyta</taxon>
        <taxon>Magnoliopsida</taxon>
        <taxon>Ranunculales</taxon>
        <taxon>Menispermaceae</taxon>
        <taxon>Menispermoideae</taxon>
        <taxon>Cissampelideae</taxon>
        <taxon>Stephania</taxon>
    </lineage>
</organism>